<dbReference type="STRING" id="1124188.SAMN05444377_11262"/>
<keyword evidence="2" id="KW-1185">Reference proteome</keyword>
<dbReference type="Proteomes" id="UP000184147">
    <property type="component" value="Unassembled WGS sequence"/>
</dbReference>
<dbReference type="OrthoDB" id="913551at2"/>
<protein>
    <recommendedName>
        <fullName evidence="3">CDP-Glycerol:Poly(Glycerophosphate) glycerophosphotransferase</fullName>
    </recommendedName>
</protein>
<dbReference type="AlphaFoldDB" id="A0A1M5CMF2"/>
<name>A0A1M5CMF2_9FLAO</name>
<proteinExistence type="predicted"/>
<dbReference type="EMBL" id="FQVQ01000012">
    <property type="protein sequence ID" value="SHF55903.1"/>
    <property type="molecule type" value="Genomic_DNA"/>
</dbReference>
<gene>
    <name evidence="1" type="ORF">SAMN05444377_11262</name>
</gene>
<evidence type="ECO:0008006" key="3">
    <source>
        <dbReference type="Google" id="ProtNLM"/>
    </source>
</evidence>
<dbReference type="RefSeq" id="WP_073364000.1">
    <property type="nucleotide sequence ID" value="NZ_FQVQ01000012.1"/>
</dbReference>
<dbReference type="SUPFAM" id="SSF53756">
    <property type="entry name" value="UDP-Glycosyltransferase/glycogen phosphorylase"/>
    <property type="match status" value="1"/>
</dbReference>
<evidence type="ECO:0000313" key="1">
    <source>
        <dbReference type="EMBL" id="SHF55903.1"/>
    </source>
</evidence>
<sequence length="463" mass="54221">MKKLGVVITDGVGFRNYLLSDFMQEAVQQFDEVVILSYIPQTAYIDLKIPVRVIELEALEENFFQWFFRKAKEVAHLKKHQKGNFGIQDNLQTNTTKAMTTRGIATRWIFRFTHFFHSERWIQRYTRWQQLCFKNHRITKNYETILKHERFSHLFFTHQRPPFIAPLAYLAQKQKIITSTFIFSWDNLASKGRMAANFDYYLVWSKLMKEDLMTFYEKVQAHQIAVVGTPQFESYVLPRYETSEDAFYAKFQLKRELPTICFSCGDSSTSKNDELYIQCIAKAIEAQKLPNANLLVRTSPAEDPVRFKNLVAQFPWIQWNFPKWELSRSSHQESWSQRIPSIEDVKDLRAILMYSTLNVNMLSTMSLDFMQFNKPVVNPVFGNKNNGLYDDQRFLKYAHIEHVIQSGATQVALDEASLITAIAQYLAQPELHTTQRQKLIDLEIGLPLHGTSARIAETLYQWS</sequence>
<organism evidence="1 2">
    <name type="scientific">Flavobacterium fontis</name>
    <dbReference type="NCBI Taxonomy" id="1124188"/>
    <lineage>
        <taxon>Bacteria</taxon>
        <taxon>Pseudomonadati</taxon>
        <taxon>Bacteroidota</taxon>
        <taxon>Flavobacteriia</taxon>
        <taxon>Flavobacteriales</taxon>
        <taxon>Flavobacteriaceae</taxon>
        <taxon>Flavobacterium</taxon>
    </lineage>
</organism>
<reference evidence="1 2" key="1">
    <citation type="submission" date="2016-11" db="EMBL/GenBank/DDBJ databases">
        <authorList>
            <person name="Jaros S."/>
            <person name="Januszkiewicz K."/>
            <person name="Wedrychowicz H."/>
        </authorList>
    </citation>
    <scope>NUCLEOTIDE SEQUENCE [LARGE SCALE GENOMIC DNA]</scope>
    <source>
        <strain evidence="1 2">DSM 25660</strain>
    </source>
</reference>
<accession>A0A1M5CMF2</accession>
<evidence type="ECO:0000313" key="2">
    <source>
        <dbReference type="Proteomes" id="UP000184147"/>
    </source>
</evidence>